<dbReference type="AlphaFoldDB" id="A0A143C8Y1"/>
<evidence type="ECO:0000256" key="2">
    <source>
        <dbReference type="ARBA" id="ARBA00023125"/>
    </source>
</evidence>
<sequence>MTSIAGRPATAADVAAVAGVSRATVSHILGGRASSFSESTREKVTAAARQLDYRPSPAGRNLVTGRGDTIVALAPNSTIGQNQQDALDRLIADAGSLSGNVVLRFADEDPDTTVSSLLRLRPLAVVDLGALPQEARDRLAQQGVPTVPRIDQNSQTVHLDLDIAEMQVSELQRRGRRPIVYAGLLDQRPDPFSDRRFEMFQDISRALGLSEPIRVDIPVDADGAFHALAPMLPDSPVGVAAYNDTVALAVASVARRLTLAIPDDVAIIGVDNTPAMQLVSPRITSIDVNMDAYIDQAVAELVGYLKLDILLPPRSRQRPLELIRGDSS</sequence>
<feature type="domain" description="HTH lacI-type" evidence="4">
    <location>
        <begin position="9"/>
        <end position="64"/>
    </location>
</feature>
<evidence type="ECO:0000259" key="4">
    <source>
        <dbReference type="PROSITE" id="PS50932"/>
    </source>
</evidence>
<accession>A0A143C8Y1</accession>
<keyword evidence="2" id="KW-0238">DNA-binding</keyword>
<gene>
    <name evidence="5" type="ORF">A4E84_32985</name>
</gene>
<dbReference type="CDD" id="cd01392">
    <property type="entry name" value="HTH_LacI"/>
    <property type="match status" value="1"/>
</dbReference>
<reference evidence="6" key="1">
    <citation type="submission" date="2016-04" db="EMBL/GenBank/DDBJ databases">
        <authorList>
            <person name="Zhang B."/>
        </authorList>
    </citation>
    <scope>NUCLEOTIDE SEQUENCE [LARGE SCALE GENOMIC DNA]</scope>
    <source>
        <strain evidence="6">S10</strain>
    </source>
</reference>
<dbReference type="Proteomes" id="UP000076096">
    <property type="component" value="Chromosome"/>
</dbReference>
<organism evidence="5 6">
    <name type="scientific">Streptomyces qaidamensis</name>
    <dbReference type="NCBI Taxonomy" id="1783515"/>
    <lineage>
        <taxon>Bacteria</taxon>
        <taxon>Bacillati</taxon>
        <taxon>Actinomycetota</taxon>
        <taxon>Actinomycetes</taxon>
        <taxon>Kitasatosporales</taxon>
        <taxon>Streptomycetaceae</taxon>
        <taxon>Streptomyces</taxon>
        <taxon>Streptomyces aurantiacus group</taxon>
    </lineage>
</organism>
<dbReference type="PROSITE" id="PS50932">
    <property type="entry name" value="HTH_LACI_2"/>
    <property type="match status" value="1"/>
</dbReference>
<dbReference type="InterPro" id="IPR000843">
    <property type="entry name" value="HTH_LacI"/>
</dbReference>
<evidence type="ECO:0000256" key="1">
    <source>
        <dbReference type="ARBA" id="ARBA00023015"/>
    </source>
</evidence>
<dbReference type="InterPro" id="IPR046335">
    <property type="entry name" value="LacI/GalR-like_sensor"/>
</dbReference>
<dbReference type="PANTHER" id="PTHR30146">
    <property type="entry name" value="LACI-RELATED TRANSCRIPTIONAL REPRESSOR"/>
    <property type="match status" value="1"/>
</dbReference>
<dbReference type="SUPFAM" id="SSF53822">
    <property type="entry name" value="Periplasmic binding protein-like I"/>
    <property type="match status" value="1"/>
</dbReference>
<dbReference type="Pfam" id="PF13377">
    <property type="entry name" value="Peripla_BP_3"/>
    <property type="match status" value="1"/>
</dbReference>
<dbReference type="Gene3D" id="1.10.260.40">
    <property type="entry name" value="lambda repressor-like DNA-binding domains"/>
    <property type="match status" value="1"/>
</dbReference>
<dbReference type="InterPro" id="IPR028082">
    <property type="entry name" value="Peripla_BP_I"/>
</dbReference>
<keyword evidence="1" id="KW-0805">Transcription regulation</keyword>
<evidence type="ECO:0000313" key="6">
    <source>
        <dbReference type="Proteomes" id="UP000076096"/>
    </source>
</evidence>
<dbReference type="SMART" id="SM00354">
    <property type="entry name" value="HTH_LACI"/>
    <property type="match status" value="1"/>
</dbReference>
<dbReference type="Gene3D" id="3.40.50.2300">
    <property type="match status" value="2"/>
</dbReference>
<evidence type="ECO:0000256" key="3">
    <source>
        <dbReference type="ARBA" id="ARBA00023163"/>
    </source>
</evidence>
<protein>
    <recommendedName>
        <fullName evidence="4">HTH lacI-type domain-containing protein</fullName>
    </recommendedName>
</protein>
<dbReference type="RefSeq" id="WP_062930046.1">
    <property type="nucleotide sequence ID" value="NZ_CP015098.1"/>
</dbReference>
<keyword evidence="6" id="KW-1185">Reference proteome</keyword>
<dbReference type="Pfam" id="PF00356">
    <property type="entry name" value="LacI"/>
    <property type="match status" value="1"/>
</dbReference>
<dbReference type="KEGG" id="stsi:A4E84_32985"/>
<dbReference type="SUPFAM" id="SSF47413">
    <property type="entry name" value="lambda repressor-like DNA-binding domains"/>
    <property type="match status" value="1"/>
</dbReference>
<dbReference type="STRING" id="1783515.A4E84_32985"/>
<dbReference type="GO" id="GO:0000976">
    <property type="term" value="F:transcription cis-regulatory region binding"/>
    <property type="evidence" value="ECO:0007669"/>
    <property type="project" value="TreeGrafter"/>
</dbReference>
<keyword evidence="3" id="KW-0804">Transcription</keyword>
<dbReference type="GO" id="GO:0003700">
    <property type="term" value="F:DNA-binding transcription factor activity"/>
    <property type="evidence" value="ECO:0007669"/>
    <property type="project" value="TreeGrafter"/>
</dbReference>
<dbReference type="EMBL" id="CP015098">
    <property type="protein sequence ID" value="AMW13893.1"/>
    <property type="molecule type" value="Genomic_DNA"/>
</dbReference>
<evidence type="ECO:0000313" key="5">
    <source>
        <dbReference type="EMBL" id="AMW13893.1"/>
    </source>
</evidence>
<proteinExistence type="predicted"/>
<name>A0A143C8Y1_9ACTN</name>
<dbReference type="PANTHER" id="PTHR30146:SF153">
    <property type="entry name" value="LACTOSE OPERON REPRESSOR"/>
    <property type="match status" value="1"/>
</dbReference>
<dbReference type="InterPro" id="IPR010982">
    <property type="entry name" value="Lambda_DNA-bd_dom_sf"/>
</dbReference>